<evidence type="ECO:0000313" key="12">
    <source>
        <dbReference type="Proteomes" id="UP001049176"/>
    </source>
</evidence>
<organism evidence="11 12">
    <name type="scientific">Marasmius oreades</name>
    <name type="common">fairy-ring Marasmius</name>
    <dbReference type="NCBI Taxonomy" id="181124"/>
    <lineage>
        <taxon>Eukaryota</taxon>
        <taxon>Fungi</taxon>
        <taxon>Dikarya</taxon>
        <taxon>Basidiomycota</taxon>
        <taxon>Agaricomycotina</taxon>
        <taxon>Agaricomycetes</taxon>
        <taxon>Agaricomycetidae</taxon>
        <taxon>Agaricales</taxon>
        <taxon>Marasmiineae</taxon>
        <taxon>Marasmiaceae</taxon>
        <taxon>Marasmius</taxon>
    </lineage>
</organism>
<feature type="domain" description="Man1/Src1-like C-terminal" evidence="9">
    <location>
        <begin position="390"/>
        <end position="786"/>
    </location>
</feature>
<gene>
    <name evidence="11" type="ORF">E1B28_008781</name>
</gene>
<dbReference type="CDD" id="cd12935">
    <property type="entry name" value="LEM_like"/>
    <property type="match status" value="1"/>
</dbReference>
<keyword evidence="12" id="KW-1185">Reference proteome</keyword>
<evidence type="ECO:0000259" key="10">
    <source>
        <dbReference type="Pfam" id="PF12949"/>
    </source>
</evidence>
<evidence type="ECO:0000256" key="6">
    <source>
        <dbReference type="ARBA" id="ARBA00023242"/>
    </source>
</evidence>
<evidence type="ECO:0000256" key="3">
    <source>
        <dbReference type="ARBA" id="ARBA00022692"/>
    </source>
</evidence>
<evidence type="ECO:0000256" key="4">
    <source>
        <dbReference type="ARBA" id="ARBA00022989"/>
    </source>
</evidence>
<keyword evidence="3 8" id="KW-0812">Transmembrane</keyword>
<dbReference type="GeneID" id="66077857"/>
<keyword evidence="4 8" id="KW-1133">Transmembrane helix</keyword>
<dbReference type="InterPro" id="IPR025856">
    <property type="entry name" value="HeH/LEM_domain"/>
</dbReference>
<accession>A0A9P7RZR8</accession>
<evidence type="ECO:0008006" key="13">
    <source>
        <dbReference type="Google" id="ProtNLM"/>
    </source>
</evidence>
<dbReference type="GO" id="GO:0005783">
    <property type="term" value="C:endoplasmic reticulum"/>
    <property type="evidence" value="ECO:0007669"/>
    <property type="project" value="TreeGrafter"/>
</dbReference>
<feature type="region of interest" description="Disordered" evidence="7">
    <location>
        <begin position="78"/>
        <end position="343"/>
    </location>
</feature>
<feature type="compositionally biased region" description="Polar residues" evidence="7">
    <location>
        <begin position="197"/>
        <end position="209"/>
    </location>
</feature>
<reference evidence="11" key="1">
    <citation type="journal article" date="2021" name="Genome Biol. Evol.">
        <title>The assembled and annotated genome of the fairy-ring fungus Marasmius oreades.</title>
        <authorList>
            <person name="Hiltunen M."/>
            <person name="Ament-Velasquez S.L."/>
            <person name="Johannesson H."/>
        </authorList>
    </citation>
    <scope>NUCLEOTIDE SEQUENCE</scope>
    <source>
        <strain evidence="11">03SP1</strain>
    </source>
</reference>
<dbReference type="InterPro" id="IPR018996">
    <property type="entry name" value="Man1/Src1-like_C"/>
</dbReference>
<evidence type="ECO:0000256" key="1">
    <source>
        <dbReference type="ARBA" id="ARBA00004540"/>
    </source>
</evidence>
<dbReference type="Gene3D" id="1.10.10.1180">
    <property type="entry name" value="MAN1, winged-helix domain"/>
    <property type="match status" value="1"/>
</dbReference>
<comment type="subcellular location">
    <subcellularLocation>
        <location evidence="1">Nucleus inner membrane</location>
    </subcellularLocation>
</comment>
<dbReference type="Proteomes" id="UP001049176">
    <property type="component" value="Chromosome 5"/>
</dbReference>
<feature type="domain" description="HeH/LEM" evidence="10">
    <location>
        <begin position="22"/>
        <end position="56"/>
    </location>
</feature>
<dbReference type="InterPro" id="IPR041885">
    <property type="entry name" value="MAN1_winged_helix_dom"/>
</dbReference>
<name>A0A9P7RZR8_9AGAR</name>
<dbReference type="OrthoDB" id="5376590at2759"/>
<dbReference type="GO" id="GO:0003682">
    <property type="term" value="F:chromatin binding"/>
    <property type="evidence" value="ECO:0007669"/>
    <property type="project" value="InterPro"/>
</dbReference>
<dbReference type="RefSeq" id="XP_043008895.1">
    <property type="nucleotide sequence ID" value="XM_043153611.1"/>
</dbReference>
<dbReference type="GO" id="GO:0034399">
    <property type="term" value="C:nuclear periphery"/>
    <property type="evidence" value="ECO:0007669"/>
    <property type="project" value="TreeGrafter"/>
</dbReference>
<dbReference type="PANTHER" id="PTHR47808:SF2">
    <property type="entry name" value="LEM DOMAIN-CONTAINING PROTEIN 2"/>
    <property type="match status" value="1"/>
</dbReference>
<dbReference type="InterPro" id="IPR044780">
    <property type="entry name" value="Heh2/Src1"/>
</dbReference>
<feature type="transmembrane region" description="Helical" evidence="8">
    <location>
        <begin position="668"/>
        <end position="685"/>
    </location>
</feature>
<dbReference type="AlphaFoldDB" id="A0A9P7RZR8"/>
<dbReference type="KEGG" id="more:E1B28_008781"/>
<dbReference type="EMBL" id="CM032185">
    <property type="protein sequence ID" value="KAG7092425.1"/>
    <property type="molecule type" value="Genomic_DNA"/>
</dbReference>
<dbReference type="PANTHER" id="PTHR47808">
    <property type="entry name" value="INNER NUCLEAR MEMBRANE PROTEIN HEH2-RELATED"/>
    <property type="match status" value="1"/>
</dbReference>
<dbReference type="GO" id="GO:0071763">
    <property type="term" value="P:nuclear membrane organization"/>
    <property type="evidence" value="ECO:0007669"/>
    <property type="project" value="TreeGrafter"/>
</dbReference>
<sequence>MSRLTAAQVIALGEYLEPDFEPSTLTISQLLGILGYHNIVYPTPYSKPKLIQVFNEEVKRKASRFKKDRIKKANSIASDDGITDGLTGEPLTRRKSTTTTVRRTSRRLSRAPSEERETSPVRPEPPKRRRSSAQPRLGGVSKSARLPAEPTVDEESEHEELDLPVRKVGRTKKTTDVSGGQNRRVSQPDDSGWEDNNIFQSGAESSSPARPSPIRNARRSSVVPRKSRKSMSAPPQGSPPKEHIPHTFSPPQSNFEPNIPMFRTPAPNRRLPRASFVDSPPSPLKEAPPAQRPLPQFDQPVHGVPDHDHETLDEMTEGLDPHTADDDNEEGQDDNAEAGEAEGMDQTQVVAVQKRIAEGGRPVASIPVDEVLIEDDVKPTSFIVRLVIYLLASLGSYVVYQHKIENSSIGYCDPGSSTNARLEQLKSERTFIEACNAENRSHLIANDPNSPACPPVPLLPFLHTCTSCPEHAVCSGHAIACEKPYILKPPFPLSFLLPPSTDPTNANLSLSLSTLNEVRPEDMAWKIISLVTDGLPGLGSVGVVPSCVEDPRRKKHIGALGKAIEKALALERGTRLCYRERERSVKEDEGGEARRWGVPLEELQDRFRPSGDVPNFDDIFQEAVQQLVQWGGMLIGEDTKGERYLAHKSPMLTWDCQVKVQSREVWEAWRMTVFGTVSLFVFIFLSRSRRARRQVENQRVAGLVQLALDTLRRQEFSHHVDPVSVPQPYLSSLQLRDLVLQEEHDVNTRQRLWAKVERVVEENANVRANEEEVKGGDHMRVWQWVGTTGLGAPGTPLRIHDAVAWES</sequence>
<comment type="caution">
    <text evidence="11">The sequence shown here is derived from an EMBL/GenBank/DDBJ whole genome shotgun (WGS) entry which is preliminary data.</text>
</comment>
<keyword evidence="6" id="KW-0539">Nucleus</keyword>
<evidence type="ECO:0000259" key="9">
    <source>
        <dbReference type="Pfam" id="PF09402"/>
    </source>
</evidence>
<feature type="compositionally biased region" description="Acidic residues" evidence="7">
    <location>
        <begin position="326"/>
        <end position="343"/>
    </location>
</feature>
<keyword evidence="2" id="KW-0597">Phosphoprotein</keyword>
<proteinExistence type="predicted"/>
<protein>
    <recommendedName>
        <fullName evidence="13">Man1/Src1 C-terminal domain-containing protein</fullName>
    </recommendedName>
</protein>
<feature type="compositionally biased region" description="Polar residues" evidence="7">
    <location>
        <begin position="176"/>
        <end position="189"/>
    </location>
</feature>
<evidence type="ECO:0000256" key="7">
    <source>
        <dbReference type="SAM" id="MobiDB-lite"/>
    </source>
</evidence>
<evidence type="ECO:0000256" key="8">
    <source>
        <dbReference type="SAM" id="Phobius"/>
    </source>
</evidence>
<feature type="compositionally biased region" description="Acidic residues" evidence="7">
    <location>
        <begin position="151"/>
        <end position="162"/>
    </location>
</feature>
<evidence type="ECO:0000313" key="11">
    <source>
        <dbReference type="EMBL" id="KAG7092425.1"/>
    </source>
</evidence>
<dbReference type="Pfam" id="PF09402">
    <property type="entry name" value="MSC"/>
    <property type="match status" value="1"/>
</dbReference>
<dbReference type="GO" id="GO:0005637">
    <property type="term" value="C:nuclear inner membrane"/>
    <property type="evidence" value="ECO:0007669"/>
    <property type="project" value="UniProtKB-SubCell"/>
</dbReference>
<evidence type="ECO:0000256" key="5">
    <source>
        <dbReference type="ARBA" id="ARBA00023136"/>
    </source>
</evidence>
<dbReference type="Pfam" id="PF12949">
    <property type="entry name" value="HeH"/>
    <property type="match status" value="1"/>
</dbReference>
<keyword evidence="5 8" id="KW-0472">Membrane</keyword>
<evidence type="ECO:0000256" key="2">
    <source>
        <dbReference type="ARBA" id="ARBA00022553"/>
    </source>
</evidence>